<organism evidence="3">
    <name type="scientific">Percolomonas cosmopolitus</name>
    <dbReference type="NCBI Taxonomy" id="63605"/>
    <lineage>
        <taxon>Eukaryota</taxon>
        <taxon>Discoba</taxon>
        <taxon>Heterolobosea</taxon>
        <taxon>Tetramitia</taxon>
        <taxon>Eutetramitia</taxon>
        <taxon>Percolomonadidae</taxon>
        <taxon>Percolomonas</taxon>
    </lineage>
</organism>
<name>A0A7S1KTU0_9EUKA</name>
<dbReference type="PANTHER" id="PTHR11644:SF2">
    <property type="entry name" value="CYTIDINE DEAMINASE"/>
    <property type="match status" value="1"/>
</dbReference>
<dbReference type="GO" id="GO:0005829">
    <property type="term" value="C:cytosol"/>
    <property type="evidence" value="ECO:0007669"/>
    <property type="project" value="TreeGrafter"/>
</dbReference>
<dbReference type="InterPro" id="IPR002125">
    <property type="entry name" value="CMP_dCMP_dom"/>
</dbReference>
<dbReference type="GO" id="GO:0055086">
    <property type="term" value="P:nucleobase-containing small molecule metabolic process"/>
    <property type="evidence" value="ECO:0007669"/>
    <property type="project" value="UniProtKB-ARBA"/>
</dbReference>
<dbReference type="PROSITE" id="PS51747">
    <property type="entry name" value="CYT_DCMP_DEAMINASES_2"/>
    <property type="match status" value="1"/>
</dbReference>
<dbReference type="GO" id="GO:0008270">
    <property type="term" value="F:zinc ion binding"/>
    <property type="evidence" value="ECO:0007669"/>
    <property type="project" value="TreeGrafter"/>
</dbReference>
<evidence type="ECO:0000259" key="2">
    <source>
        <dbReference type="PROSITE" id="PS51747"/>
    </source>
</evidence>
<protein>
    <recommendedName>
        <fullName evidence="2">CMP/dCMP-type deaminase domain-containing protein</fullName>
    </recommendedName>
</protein>
<accession>A0A7S1KTU0</accession>
<dbReference type="NCBIfam" id="NF004064">
    <property type="entry name" value="PRK05578.1"/>
    <property type="match status" value="1"/>
</dbReference>
<dbReference type="GO" id="GO:0072527">
    <property type="term" value="P:pyrimidine-containing compound metabolic process"/>
    <property type="evidence" value="ECO:0007669"/>
    <property type="project" value="UniProtKB-ARBA"/>
</dbReference>
<dbReference type="Gene3D" id="3.40.140.10">
    <property type="entry name" value="Cytidine Deaminase, domain 2"/>
    <property type="match status" value="1"/>
</dbReference>
<dbReference type="AlphaFoldDB" id="A0A7S1KTU0"/>
<comment type="similarity">
    <text evidence="1">Belongs to the cytidine and deoxycytidylate deaminase family.</text>
</comment>
<dbReference type="InterPro" id="IPR016193">
    <property type="entry name" value="Cytidine_deaminase-like"/>
</dbReference>
<dbReference type="SUPFAM" id="SSF53927">
    <property type="entry name" value="Cytidine deaminase-like"/>
    <property type="match status" value="1"/>
</dbReference>
<dbReference type="CDD" id="cd01283">
    <property type="entry name" value="cytidine_deaminase"/>
    <property type="match status" value="1"/>
</dbReference>
<dbReference type="GO" id="GO:0004126">
    <property type="term" value="F:cytidine deaminase activity"/>
    <property type="evidence" value="ECO:0007669"/>
    <property type="project" value="TreeGrafter"/>
</dbReference>
<proteinExistence type="inferred from homology"/>
<dbReference type="Pfam" id="PF00383">
    <property type="entry name" value="dCMP_cyt_deam_1"/>
    <property type="match status" value="1"/>
</dbReference>
<dbReference type="PANTHER" id="PTHR11644">
    <property type="entry name" value="CYTIDINE DEAMINASE"/>
    <property type="match status" value="1"/>
</dbReference>
<evidence type="ECO:0000256" key="1">
    <source>
        <dbReference type="ARBA" id="ARBA00006576"/>
    </source>
</evidence>
<feature type="domain" description="CMP/dCMP-type deaminase" evidence="2">
    <location>
        <begin position="17"/>
        <end position="143"/>
    </location>
</feature>
<dbReference type="InterPro" id="IPR050202">
    <property type="entry name" value="Cyt/Deoxycyt_deaminase"/>
</dbReference>
<gene>
    <name evidence="3" type="ORF">PCOS0759_LOCUS8507</name>
</gene>
<evidence type="ECO:0000313" key="3">
    <source>
        <dbReference type="EMBL" id="CAD9085253.1"/>
    </source>
</evidence>
<sequence>MSSSTSTTPLPQKSCQDTFQQLLPYTLKVQKNAYCPYSSFHVGCALLASNGNDSSSPKSIFSGCNFENQSFGVTICAERCAIGTMLAELGPSAKIEYLLVVTPNGCACCGACLQVISEFVASPNVPVVLLKREVDLTGNAQDGQVSIKEELEFKDLLPFAINIKEQVHGQ</sequence>
<reference evidence="3" key="1">
    <citation type="submission" date="2021-01" db="EMBL/GenBank/DDBJ databases">
        <authorList>
            <person name="Corre E."/>
            <person name="Pelletier E."/>
            <person name="Niang G."/>
            <person name="Scheremetjew M."/>
            <person name="Finn R."/>
            <person name="Kale V."/>
            <person name="Holt S."/>
            <person name="Cochrane G."/>
            <person name="Meng A."/>
            <person name="Brown T."/>
            <person name="Cohen L."/>
        </authorList>
    </citation>
    <scope>NUCLEOTIDE SEQUENCE</scope>
    <source>
        <strain evidence="3">WS</strain>
    </source>
</reference>
<dbReference type="EMBL" id="HBGD01010353">
    <property type="protein sequence ID" value="CAD9085253.1"/>
    <property type="molecule type" value="Transcribed_RNA"/>
</dbReference>